<name>A0A949NI33_9FIRM</name>
<evidence type="ECO:0000313" key="3">
    <source>
        <dbReference type="EMBL" id="MBU9737100.1"/>
    </source>
</evidence>
<dbReference type="Gene3D" id="2.60.40.10">
    <property type="entry name" value="Immunoglobulins"/>
    <property type="match status" value="3"/>
</dbReference>
<evidence type="ECO:0000259" key="2">
    <source>
        <dbReference type="Pfam" id="PF10633"/>
    </source>
</evidence>
<evidence type="ECO:0000256" key="1">
    <source>
        <dbReference type="SAM" id="Phobius"/>
    </source>
</evidence>
<sequence length="420" mass="43846">MLEEIVNPRKKLYPSGESCAHAQVRNVRQPAYEKVWLFILLTMAVTVFLFASPIKAWAAGGLEMSTSYPGITAKPGENLSFSVALQNSLGASLNADLSVTSIPDGWEGYFNGGGNQVSRVHVNSGGDGATVTFNVKIPDDVSEGTYPISLQADAGEGIVSAMDLVINVNEAAVGQSSFTSQYPELQGSPSTSFSFNTTLANNGAADQSYSLSAQAPEGWQVQFKPSGETNQVASLNVEAGQSQGIAITVTPAANATAGDYKISCSAASAGETLTTDLTVTITGTYDLSLSTPSGRLSLDAYANKETPVTLSITNNGSADLQNVSLTSSAPDGWNVRFETPTVETLPAGSTQEVTAYITPGSDAITGDYVTSISAGSSETSAKADLRVSVKTHTVWGFVAVIIIIALAGGLVYVFRKYGRR</sequence>
<comment type="caution">
    <text evidence="3">The sequence shown here is derived from an EMBL/GenBank/DDBJ whole genome shotgun (WGS) entry which is preliminary data.</text>
</comment>
<dbReference type="InterPro" id="IPR018905">
    <property type="entry name" value="A-galactase_NEW3"/>
</dbReference>
<gene>
    <name evidence="3" type="ORF">KTH89_11155</name>
</gene>
<organism evidence="3 4">
    <name type="scientific">Diplocloster agilis</name>
    <dbReference type="NCBI Taxonomy" id="2850323"/>
    <lineage>
        <taxon>Bacteria</taxon>
        <taxon>Bacillati</taxon>
        <taxon>Bacillota</taxon>
        <taxon>Clostridia</taxon>
        <taxon>Lachnospirales</taxon>
        <taxon>Lachnospiraceae</taxon>
        <taxon>Diplocloster</taxon>
    </lineage>
</organism>
<feature type="transmembrane region" description="Helical" evidence="1">
    <location>
        <begin position="394"/>
        <end position="414"/>
    </location>
</feature>
<dbReference type="Proteomes" id="UP000712157">
    <property type="component" value="Unassembled WGS sequence"/>
</dbReference>
<proteinExistence type="predicted"/>
<dbReference type="Pfam" id="PF10633">
    <property type="entry name" value="NPCBM_assoc"/>
    <property type="match status" value="2"/>
</dbReference>
<keyword evidence="4" id="KW-1185">Reference proteome</keyword>
<keyword evidence="1" id="KW-0472">Membrane</keyword>
<dbReference type="PANTHER" id="PTHR39198">
    <property type="entry name" value="HYPOTHETICAL MEMBRANE PROTEIN, CONSERVED"/>
    <property type="match status" value="1"/>
</dbReference>
<evidence type="ECO:0000313" key="4">
    <source>
        <dbReference type="Proteomes" id="UP000712157"/>
    </source>
</evidence>
<feature type="domain" description="Alpha-galactosidase NEW3" evidence="2">
    <location>
        <begin position="304"/>
        <end position="372"/>
    </location>
</feature>
<dbReference type="PANTHER" id="PTHR39198:SF1">
    <property type="entry name" value="ALPHA-GALACTOSIDASE NEW3 DOMAIN-CONTAINING PROTEIN"/>
    <property type="match status" value="1"/>
</dbReference>
<protein>
    <recommendedName>
        <fullName evidence="2">Alpha-galactosidase NEW3 domain-containing protein</fullName>
    </recommendedName>
</protein>
<keyword evidence="1" id="KW-0812">Transmembrane</keyword>
<dbReference type="RefSeq" id="WP_238721733.1">
    <property type="nucleotide sequence ID" value="NZ_JAHQCW010000016.1"/>
</dbReference>
<feature type="domain" description="Alpha-galactosidase NEW3" evidence="2">
    <location>
        <begin position="194"/>
        <end position="266"/>
    </location>
</feature>
<dbReference type="EMBL" id="JAHQCW010000016">
    <property type="protein sequence ID" value="MBU9737100.1"/>
    <property type="molecule type" value="Genomic_DNA"/>
</dbReference>
<reference evidence="3" key="1">
    <citation type="submission" date="2021-06" db="EMBL/GenBank/DDBJ databases">
        <title>Description of novel taxa of the family Lachnospiraceae.</title>
        <authorList>
            <person name="Chaplin A.V."/>
            <person name="Sokolova S.R."/>
            <person name="Pikina A.P."/>
            <person name="Korzhanova M."/>
            <person name="Belova V."/>
            <person name="Korostin D."/>
            <person name="Efimov B.A."/>
        </authorList>
    </citation>
    <scope>NUCLEOTIDE SEQUENCE</scope>
    <source>
        <strain evidence="3">ASD5720</strain>
    </source>
</reference>
<feature type="transmembrane region" description="Helical" evidence="1">
    <location>
        <begin position="35"/>
        <end position="58"/>
    </location>
</feature>
<keyword evidence="1" id="KW-1133">Transmembrane helix</keyword>
<dbReference type="InterPro" id="IPR013783">
    <property type="entry name" value="Ig-like_fold"/>
</dbReference>
<dbReference type="AlphaFoldDB" id="A0A949NI33"/>
<accession>A0A949NI33</accession>